<dbReference type="Pfam" id="PF00400">
    <property type="entry name" value="WD40"/>
    <property type="match status" value="2"/>
</dbReference>
<dbReference type="PANTHER" id="PTHR44163:SF1">
    <property type="entry name" value="U3 SMALL NUCLEOLAR RNA-ASSOCIATED PROTEIN 4 HOMOLOG"/>
    <property type="match status" value="1"/>
</dbReference>
<dbReference type="PROSITE" id="PS50082">
    <property type="entry name" value="WD_REPEATS_2"/>
    <property type="match status" value="1"/>
</dbReference>
<feature type="region of interest" description="Disordered" evidence="2">
    <location>
        <begin position="478"/>
        <end position="500"/>
    </location>
</feature>
<dbReference type="SMART" id="SM00320">
    <property type="entry name" value="WD40"/>
    <property type="match status" value="7"/>
</dbReference>
<dbReference type="SUPFAM" id="SSF50978">
    <property type="entry name" value="WD40 repeat-like"/>
    <property type="match status" value="1"/>
</dbReference>
<dbReference type="GO" id="GO:0034455">
    <property type="term" value="C:t-UTP complex"/>
    <property type="evidence" value="ECO:0007669"/>
    <property type="project" value="TreeGrafter"/>
</dbReference>
<feature type="region of interest" description="Disordered" evidence="2">
    <location>
        <begin position="629"/>
        <end position="706"/>
    </location>
</feature>
<dbReference type="InterPro" id="IPR046351">
    <property type="entry name" value="UTP4"/>
</dbReference>
<evidence type="ECO:0000313" key="3">
    <source>
        <dbReference type="EMBL" id="KIM48422.1"/>
    </source>
</evidence>
<dbReference type="HOGENOM" id="CLU_002392_2_0_1"/>
<dbReference type="Gene3D" id="2.130.10.10">
    <property type="entry name" value="YVTN repeat-like/Quinoprotein amine dehydrogenase"/>
    <property type="match status" value="3"/>
</dbReference>
<gene>
    <name evidence="3" type="ORF">M413DRAFT_440151</name>
</gene>
<feature type="compositionally biased region" description="Acidic residues" evidence="2">
    <location>
        <begin position="690"/>
        <end position="703"/>
    </location>
</feature>
<feature type="compositionally biased region" description="Acidic residues" evidence="2">
    <location>
        <begin position="665"/>
        <end position="675"/>
    </location>
</feature>
<feature type="repeat" description="WD" evidence="1">
    <location>
        <begin position="240"/>
        <end position="262"/>
    </location>
</feature>
<keyword evidence="4" id="KW-1185">Reference proteome</keyword>
<feature type="compositionally biased region" description="Acidic residues" evidence="2">
    <location>
        <begin position="224"/>
        <end position="236"/>
    </location>
</feature>
<evidence type="ECO:0000256" key="2">
    <source>
        <dbReference type="SAM" id="MobiDB-lite"/>
    </source>
</evidence>
<dbReference type="STRING" id="686832.A0A0C2Z5D3"/>
<proteinExistence type="predicted"/>
<dbReference type="PANTHER" id="PTHR44163">
    <property type="entry name" value="U3 SMALL NUCLEOLAR RNA-ASSOCIATED PROTEIN 4 HOMOLOG"/>
    <property type="match status" value="1"/>
</dbReference>
<evidence type="ECO:0000256" key="1">
    <source>
        <dbReference type="PROSITE-ProRule" id="PRU00221"/>
    </source>
</evidence>
<dbReference type="InterPro" id="IPR036322">
    <property type="entry name" value="WD40_repeat_dom_sf"/>
</dbReference>
<dbReference type="SUPFAM" id="SSF63829">
    <property type="entry name" value="Calcium-dependent phosphotriesterase"/>
    <property type="match status" value="1"/>
</dbReference>
<dbReference type="AlphaFoldDB" id="A0A0C2Z5D3"/>
<evidence type="ECO:0000313" key="4">
    <source>
        <dbReference type="Proteomes" id="UP000053424"/>
    </source>
</evidence>
<dbReference type="GO" id="GO:0030686">
    <property type="term" value="C:90S preribosome"/>
    <property type="evidence" value="ECO:0007669"/>
    <property type="project" value="InterPro"/>
</dbReference>
<keyword evidence="1" id="KW-0853">WD repeat</keyword>
<dbReference type="GO" id="GO:0003723">
    <property type="term" value="F:RNA binding"/>
    <property type="evidence" value="ECO:0007669"/>
    <property type="project" value="TreeGrafter"/>
</dbReference>
<reference evidence="3 4" key="1">
    <citation type="submission" date="2014-04" db="EMBL/GenBank/DDBJ databases">
        <authorList>
            <consortium name="DOE Joint Genome Institute"/>
            <person name="Kuo A."/>
            <person name="Gay G."/>
            <person name="Dore J."/>
            <person name="Kohler A."/>
            <person name="Nagy L.G."/>
            <person name="Floudas D."/>
            <person name="Copeland A."/>
            <person name="Barry K.W."/>
            <person name="Cichocki N."/>
            <person name="Veneault-Fourrey C."/>
            <person name="LaButti K."/>
            <person name="Lindquist E.A."/>
            <person name="Lipzen A."/>
            <person name="Lundell T."/>
            <person name="Morin E."/>
            <person name="Murat C."/>
            <person name="Sun H."/>
            <person name="Tunlid A."/>
            <person name="Henrissat B."/>
            <person name="Grigoriev I.V."/>
            <person name="Hibbett D.S."/>
            <person name="Martin F."/>
            <person name="Nordberg H.P."/>
            <person name="Cantor M.N."/>
            <person name="Hua S.X."/>
        </authorList>
    </citation>
    <scope>NUCLEOTIDE SEQUENCE [LARGE SCALE GENOMIC DNA]</scope>
    <source>
        <strain evidence="4">h7</strain>
    </source>
</reference>
<protein>
    <submittedName>
        <fullName evidence="3">Uncharacterized protein</fullName>
    </submittedName>
</protein>
<dbReference type="InterPro" id="IPR015943">
    <property type="entry name" value="WD40/YVTN_repeat-like_dom_sf"/>
</dbReference>
<feature type="compositionally biased region" description="Basic and acidic residues" evidence="2">
    <location>
        <begin position="679"/>
        <end position="689"/>
    </location>
</feature>
<dbReference type="EMBL" id="KN831769">
    <property type="protein sequence ID" value="KIM48422.1"/>
    <property type="molecule type" value="Genomic_DNA"/>
</dbReference>
<reference evidence="4" key="2">
    <citation type="submission" date="2015-01" db="EMBL/GenBank/DDBJ databases">
        <title>Evolutionary Origins and Diversification of the Mycorrhizal Mutualists.</title>
        <authorList>
            <consortium name="DOE Joint Genome Institute"/>
            <consortium name="Mycorrhizal Genomics Consortium"/>
            <person name="Kohler A."/>
            <person name="Kuo A."/>
            <person name="Nagy L.G."/>
            <person name="Floudas D."/>
            <person name="Copeland A."/>
            <person name="Barry K.W."/>
            <person name="Cichocki N."/>
            <person name="Veneault-Fourrey C."/>
            <person name="LaButti K."/>
            <person name="Lindquist E.A."/>
            <person name="Lipzen A."/>
            <person name="Lundell T."/>
            <person name="Morin E."/>
            <person name="Murat C."/>
            <person name="Riley R."/>
            <person name="Ohm R."/>
            <person name="Sun H."/>
            <person name="Tunlid A."/>
            <person name="Henrissat B."/>
            <person name="Grigoriev I.V."/>
            <person name="Hibbett D.S."/>
            <person name="Martin F."/>
        </authorList>
    </citation>
    <scope>NUCLEOTIDE SEQUENCE [LARGE SCALE GENOMIC DNA]</scope>
    <source>
        <strain evidence="4">h7</strain>
    </source>
</reference>
<dbReference type="GO" id="GO:0032040">
    <property type="term" value="C:small-subunit processome"/>
    <property type="evidence" value="ECO:0007669"/>
    <property type="project" value="TreeGrafter"/>
</dbReference>
<dbReference type="GO" id="GO:0000462">
    <property type="term" value="P:maturation of SSU-rRNA from tricistronic rRNA transcript (SSU-rRNA, 5.8S rRNA, LSU-rRNA)"/>
    <property type="evidence" value="ECO:0007669"/>
    <property type="project" value="InterPro"/>
</dbReference>
<sequence length="920" mass="101526">MDRKRETTTLSVHRCRFVDYAPSAVTALAYPPLPLPSVKGKKKTTAGKQPLRFGLLAVGHANGNIDICEWMGADREPQCSQAWVVRKTLPGPYPSKVDSLAFVIRHPDDLGLDDVPTQSDLRLFSSGGGSELIEWDLERGCIRRTISSQGGAIWSISANPSSSSLALGCEDGTVRILSVAHDTLTHSRRFDRVKCRILSIAWGPPVPRQSPRTQQKNAAGNMEESSDEDEDEDEWTDSWLVTGGSDSSLRKWNIATGRVIERMGVDKVRGERTLVWTVGVLGDGTIISGDSLGMVKFWDPRTSTQLHSFQAHGADVLCMAISPEGKAVYTAGVDQKTVQFSLVKTSSTEKGPSASRWTQTCSRRMHSHDVRALAIWPPYPPLPSSYSRQFAIDVAPVLASGGLDMSVVLTPAALATSTIVKITNPLNTSTDATFEDSYHRKLSYVSKGSVRVSRSARLVSCAREAGLSVWRIQKRPEEGGVAAEAPKTQPAEVDLDDAPTTEPFAGGWDKVLEMDLNVHSNIVGHEISDDGKWLAVSDLYESKLFSLRTDTGGQIDVKRIKDFSAMLQAHIPASSTHPISTGAAAFQFTPDSSRLVMSTALSSYILIIDLTGEKPRVLRRFDHHRMQDSIVHDRVMKGRSSKTPNKDEESKKMVNGHVVVNGDVEMADPEEEESPPPEKSADESEKNEEMQEDEDEEESEDEDVRSTAAIVSVNCITVSTDGQWLATSDSRSRTHIFNLDLISHHCVLPSFHRAAQALAFDPTHPSVLLLAFPDNTLQIFDVETRQFPVWGKELSASLPKRFTHAHDPVLGVSFDPAASTTEEGKTKYILFWGATWLFKVSLDTSVRTGARKRRREREVVAGAADVEDRQWRDCKMITHYRPIVCCDFLSKDELVVVERPLVDVLLTLPPAYFKHKYGAS</sequence>
<feature type="region of interest" description="Disordered" evidence="2">
    <location>
        <begin position="206"/>
        <end position="241"/>
    </location>
</feature>
<dbReference type="OrthoDB" id="8883818at2759"/>
<organism evidence="3 4">
    <name type="scientific">Hebeloma cylindrosporum</name>
    <dbReference type="NCBI Taxonomy" id="76867"/>
    <lineage>
        <taxon>Eukaryota</taxon>
        <taxon>Fungi</taxon>
        <taxon>Dikarya</taxon>
        <taxon>Basidiomycota</taxon>
        <taxon>Agaricomycotina</taxon>
        <taxon>Agaricomycetes</taxon>
        <taxon>Agaricomycetidae</taxon>
        <taxon>Agaricales</taxon>
        <taxon>Agaricineae</taxon>
        <taxon>Hymenogastraceae</taxon>
        <taxon>Hebeloma</taxon>
    </lineage>
</organism>
<dbReference type="Proteomes" id="UP000053424">
    <property type="component" value="Unassembled WGS sequence"/>
</dbReference>
<dbReference type="InterPro" id="IPR001680">
    <property type="entry name" value="WD40_rpt"/>
</dbReference>
<name>A0A0C2Z5D3_HEBCY</name>
<accession>A0A0C2Z5D3</accession>